<dbReference type="InterPro" id="IPR051576">
    <property type="entry name" value="PX-Rho_GAP"/>
</dbReference>
<reference evidence="3 4" key="1">
    <citation type="journal article" date="2011" name="Science">
        <title>The ecoresponsive genome of Daphnia pulex.</title>
        <authorList>
            <person name="Colbourne J.K."/>
            <person name="Pfrender M.E."/>
            <person name="Gilbert D."/>
            <person name="Thomas W.K."/>
            <person name="Tucker A."/>
            <person name="Oakley T.H."/>
            <person name="Tokishita S."/>
            <person name="Aerts A."/>
            <person name="Arnold G.J."/>
            <person name="Basu M.K."/>
            <person name="Bauer D.J."/>
            <person name="Caceres C.E."/>
            <person name="Carmel L."/>
            <person name="Casola C."/>
            <person name="Choi J.H."/>
            <person name="Detter J.C."/>
            <person name="Dong Q."/>
            <person name="Dusheyko S."/>
            <person name="Eads B.D."/>
            <person name="Frohlich T."/>
            <person name="Geiler-Samerotte K.A."/>
            <person name="Gerlach D."/>
            <person name="Hatcher P."/>
            <person name="Jogdeo S."/>
            <person name="Krijgsveld J."/>
            <person name="Kriventseva E.V."/>
            <person name="Kultz D."/>
            <person name="Laforsch C."/>
            <person name="Lindquist E."/>
            <person name="Lopez J."/>
            <person name="Manak J.R."/>
            <person name="Muller J."/>
            <person name="Pangilinan J."/>
            <person name="Patwardhan R.P."/>
            <person name="Pitluck S."/>
            <person name="Pritham E.J."/>
            <person name="Rechtsteiner A."/>
            <person name="Rho M."/>
            <person name="Rogozin I.B."/>
            <person name="Sakarya O."/>
            <person name="Salamov A."/>
            <person name="Schaack S."/>
            <person name="Shapiro H."/>
            <person name="Shiga Y."/>
            <person name="Skalitzky C."/>
            <person name="Smith Z."/>
            <person name="Souvorov A."/>
            <person name="Sung W."/>
            <person name="Tang Z."/>
            <person name="Tsuchiya D."/>
            <person name="Tu H."/>
            <person name="Vos H."/>
            <person name="Wang M."/>
            <person name="Wolf Y.I."/>
            <person name="Yamagata H."/>
            <person name="Yamada T."/>
            <person name="Ye Y."/>
            <person name="Shaw J.R."/>
            <person name="Andrews J."/>
            <person name="Crease T.J."/>
            <person name="Tang H."/>
            <person name="Lucas S.M."/>
            <person name="Robertson H.M."/>
            <person name="Bork P."/>
            <person name="Koonin E.V."/>
            <person name="Zdobnov E.M."/>
            <person name="Grigoriev I.V."/>
            <person name="Lynch M."/>
            <person name="Boore J.L."/>
        </authorList>
    </citation>
    <scope>NUCLEOTIDE SEQUENCE [LARGE SCALE GENOMIC DNA]</scope>
</reference>
<gene>
    <name evidence="3" type="ORF">DAPPUDRAFT_99673</name>
</gene>
<dbReference type="eggNOG" id="KOG1449">
    <property type="taxonomic scope" value="Eukaryota"/>
</dbReference>
<feature type="compositionally biased region" description="Basic residues" evidence="2">
    <location>
        <begin position="283"/>
        <end position="293"/>
    </location>
</feature>
<protein>
    <submittedName>
        <fullName evidence="3">Uncharacterized protein</fullName>
    </submittedName>
</protein>
<dbReference type="InParanoid" id="E9G7N0"/>
<keyword evidence="1" id="KW-0343">GTPase activation</keyword>
<keyword evidence="4" id="KW-1185">Reference proteome</keyword>
<accession>E9G7N0</accession>
<dbReference type="HOGENOM" id="CLU_646009_0_0_1"/>
<dbReference type="OrthoDB" id="6374710at2759"/>
<dbReference type="PANTHER" id="PTHR15729:SF10">
    <property type="entry name" value="GTPASE-ACTIVATING PROTEIN CDGAPR"/>
    <property type="match status" value="1"/>
</dbReference>
<feature type="compositionally biased region" description="Basic and acidic residues" evidence="2">
    <location>
        <begin position="150"/>
        <end position="163"/>
    </location>
</feature>
<dbReference type="AlphaFoldDB" id="E9G7N0"/>
<feature type="region of interest" description="Disordered" evidence="2">
    <location>
        <begin position="275"/>
        <end position="321"/>
    </location>
</feature>
<evidence type="ECO:0000256" key="1">
    <source>
        <dbReference type="ARBA" id="ARBA00022468"/>
    </source>
</evidence>
<proteinExistence type="predicted"/>
<dbReference type="GO" id="GO:0005096">
    <property type="term" value="F:GTPase activator activity"/>
    <property type="evidence" value="ECO:0007669"/>
    <property type="project" value="UniProtKB-KW"/>
</dbReference>
<evidence type="ECO:0000256" key="2">
    <source>
        <dbReference type="SAM" id="MobiDB-lite"/>
    </source>
</evidence>
<sequence>MEDTRFRKEFIRKKKKIRRDNFYIQNRQTCNFSPSKDPPSKPIEETQVAATGAKQRTYADVAKTAVISSPSQRSTPPPVSVKYDQQRHLELARPDHSIKTSISTEPSTDAANEIARMGEWLPLVSRHRSTHDLTQHLCNRIVNESSTNESRLECADPTNDKLRNRGASVSPSTPFDVALRPLLSNYVNWLSAIAGNLINCAPVLNWLEVDNRGRRLYPPPPSDDADDEINTPAVAAAYAVRRYAAIASDEISFEIRCRILSVRVCPDHRRQSAGSFVITQHDARRRGRRRERRRRIESGRRQQQQQQDSAPAESVRMQRRQQRRAFAHQTAVICASTASSYPFSGRQQQPNNTQQPDVFCLRNVTSISTRSFTKRSFYYTRKRRRERVMAFGTYGVLSVVSCLVRGLFPVAAAAGATEHRQALNT</sequence>
<name>E9G7N0_DAPPU</name>
<dbReference type="EMBL" id="GL732534">
    <property type="protein sequence ID" value="EFX84501.1"/>
    <property type="molecule type" value="Genomic_DNA"/>
</dbReference>
<dbReference type="KEGG" id="dpx:DAPPUDRAFT_99673"/>
<dbReference type="PANTHER" id="PTHR15729">
    <property type="entry name" value="CDC42 GTPASE-ACTIVATING PROTEIN"/>
    <property type="match status" value="1"/>
</dbReference>
<dbReference type="STRING" id="6669.E9G7N0"/>
<feature type="region of interest" description="Disordered" evidence="2">
    <location>
        <begin position="149"/>
        <end position="170"/>
    </location>
</feature>
<evidence type="ECO:0000313" key="4">
    <source>
        <dbReference type="Proteomes" id="UP000000305"/>
    </source>
</evidence>
<organism evidence="3 4">
    <name type="scientific">Daphnia pulex</name>
    <name type="common">Water flea</name>
    <dbReference type="NCBI Taxonomy" id="6669"/>
    <lineage>
        <taxon>Eukaryota</taxon>
        <taxon>Metazoa</taxon>
        <taxon>Ecdysozoa</taxon>
        <taxon>Arthropoda</taxon>
        <taxon>Crustacea</taxon>
        <taxon>Branchiopoda</taxon>
        <taxon>Diplostraca</taxon>
        <taxon>Cladocera</taxon>
        <taxon>Anomopoda</taxon>
        <taxon>Daphniidae</taxon>
        <taxon>Daphnia</taxon>
    </lineage>
</organism>
<evidence type="ECO:0000313" key="3">
    <source>
        <dbReference type="EMBL" id="EFX84501.1"/>
    </source>
</evidence>
<dbReference type="Proteomes" id="UP000000305">
    <property type="component" value="Unassembled WGS sequence"/>
</dbReference>